<dbReference type="VEuPathDB" id="TrichDB:TRFO_31119"/>
<dbReference type="Proteomes" id="UP000179807">
    <property type="component" value="Unassembled WGS sequence"/>
</dbReference>
<comment type="caution">
    <text evidence="1">The sequence shown here is derived from an EMBL/GenBank/DDBJ whole genome shotgun (WGS) entry which is preliminary data.</text>
</comment>
<dbReference type="AlphaFoldDB" id="A0A1J4JT63"/>
<proteinExistence type="predicted"/>
<evidence type="ECO:0008006" key="3">
    <source>
        <dbReference type="Google" id="ProtNLM"/>
    </source>
</evidence>
<accession>A0A1J4JT63</accession>
<dbReference type="GeneID" id="94842447"/>
<sequence length="1193" mass="137248">MQRTRSSNSVIIQSKATVQACDDLQGLQLIDASPNSVPQATFVRLPNESSFEHTLYMGLNIPSTQNITDVCLLEEHQTRIDSFVYRLYAHRSIMVPLQKYIKVKSSDVDLIIKIAEQHAKPLNELLSLTIMTVDACIKHIQTLLSNEKMWKNGHYSDELLFSLCKTLHSLCVLDSIHFAKQSIKLDVSGLNQMSIMCGNSKGFFNSAIQQWVNEENAVEKKLLTELGKLKSEDLINVTSIIYRYIKNALNSNNFVLDQMKYYHLVSLYLFVKLCPPGIQISEIPYLKNLFESAPFIPLFHEHSFSIVEKLQKLDFFKASNVVFNDDSVNPIKAFIAIRKKFTAVTSKIHRLLSNTKNENVYSNIALDGNNSNTHNINEIDMKSYQDLYFSICEALQLISSTSNILREQYAYKLAKPPAEPKDMKPYERSVRQPNYTQSELKIMLQLLALCRELHDMLRSSIPAIYPKISLYIQQTFQNFVKNTLEKIVIKSKRKQKKIKEEVDLIRDLAGDWIPGELIQIVAKKVSEFKEREILKRNSAPSSQIIEFVRIQIQQMITPESVFIKPSKKILQRGHAFVEKDENRLKEFIRISANWVSVLQFEQTLTEASDQSCFYFKEVQLDLNNVVQFPVRSSLPFILCQYALDNYYQPELTEIIFYPLSIYDDAASVALNTHKSKLMFDEITAEARVCLDTLSVLIGEFTFNAFRTFATLRQMPEKMINILKIAHARHWPHSQAYRLRTLLQQNQYYLLSRQITLKSLIAPRVDDEINSAVSILYKISDELGVVSSLALQRVLSIIKETHRLLSEQGLPLMPFKDIERTAKWDNVLLSFASKYLRDIIAHLTRTLLRQFSLLINPLRLIPPKKQQLPSDLLGPLNLGKILKDSLDSSTAFVTVHHFSAILRQLNDGSIVVLAQNLQQYVRKSYDHFVTKYKLLHQRLFRIKDAQFGTSAHSAFARYEGAYKYFLNDNQITSMLHAMQNIGNTIAVAEMLDEALLMKEFNTTQVLSYMRSVDEDGKPRDEIEWLFDNNFQDAFQIIKKRPLNSANNSQQMILTMVIDEFISAVKCDSSLYDEPNRDSFDFTTMSGFSTIWSVLEFVYCLLETLRGSDLNSGFLKYGQGVQLTAALMLLITDQVDLSNLLSIGRKLQRHNLTDMSGMADEKTLRFISISRYESATIEWAIDFLNPYVHNHFEKK</sequence>
<dbReference type="RefSeq" id="XP_068355066.1">
    <property type="nucleotide sequence ID" value="XM_068507743.1"/>
</dbReference>
<evidence type="ECO:0000313" key="1">
    <source>
        <dbReference type="EMBL" id="OHT01930.1"/>
    </source>
</evidence>
<name>A0A1J4JT63_9EUKA</name>
<keyword evidence="2" id="KW-1185">Reference proteome</keyword>
<protein>
    <recommendedName>
        <fullName evidence="3">CYRIA/CYRIB Rac1 binding domain-containing protein</fullName>
    </recommendedName>
</protein>
<dbReference type="GO" id="GO:0030833">
    <property type="term" value="P:regulation of actin filament polymerization"/>
    <property type="evidence" value="ECO:0007669"/>
    <property type="project" value="InterPro"/>
</dbReference>
<dbReference type="GO" id="GO:0031267">
    <property type="term" value="F:small GTPase binding"/>
    <property type="evidence" value="ECO:0007669"/>
    <property type="project" value="InterPro"/>
</dbReference>
<dbReference type="PIRSF" id="PIRSF008153">
    <property type="entry name" value="FMR1_interacting"/>
    <property type="match status" value="1"/>
</dbReference>
<dbReference type="OrthoDB" id="10265867at2759"/>
<organism evidence="1 2">
    <name type="scientific">Tritrichomonas foetus</name>
    <dbReference type="NCBI Taxonomy" id="1144522"/>
    <lineage>
        <taxon>Eukaryota</taxon>
        <taxon>Metamonada</taxon>
        <taxon>Parabasalia</taxon>
        <taxon>Tritrichomonadida</taxon>
        <taxon>Tritrichomonadidae</taxon>
        <taxon>Tritrichomonas</taxon>
    </lineage>
</organism>
<evidence type="ECO:0000313" key="2">
    <source>
        <dbReference type="Proteomes" id="UP000179807"/>
    </source>
</evidence>
<gene>
    <name evidence="1" type="ORF">TRFO_31119</name>
</gene>
<dbReference type="PANTHER" id="PTHR12195">
    <property type="entry name" value="CYTOPLASMIC FMR1-INTERACTING PROTEIN-RELATED"/>
    <property type="match status" value="1"/>
</dbReference>
<reference evidence="1" key="1">
    <citation type="submission" date="2016-10" db="EMBL/GenBank/DDBJ databases">
        <authorList>
            <person name="Benchimol M."/>
            <person name="Almeida L.G."/>
            <person name="Vasconcelos A.T."/>
            <person name="Perreira-Neves A."/>
            <person name="Rosa I.A."/>
            <person name="Tasca T."/>
            <person name="Bogo M.R."/>
            <person name="de Souza W."/>
        </authorList>
    </citation>
    <scope>NUCLEOTIDE SEQUENCE [LARGE SCALE GENOMIC DNA]</scope>
    <source>
        <strain evidence="1">K</strain>
    </source>
</reference>
<dbReference type="Pfam" id="PF05994">
    <property type="entry name" value="FragX_IP"/>
    <property type="match status" value="1"/>
</dbReference>
<dbReference type="InterPro" id="IPR008081">
    <property type="entry name" value="Cytoplasmic_FMR1-int"/>
</dbReference>
<dbReference type="EMBL" id="MLAK01000889">
    <property type="protein sequence ID" value="OHT01930.1"/>
    <property type="molecule type" value="Genomic_DNA"/>
</dbReference>
<dbReference type="PRINTS" id="PR01698">
    <property type="entry name" value="CYTOFMRPINTP"/>
</dbReference>